<evidence type="ECO:0000259" key="1">
    <source>
        <dbReference type="PROSITE" id="PS51832"/>
    </source>
</evidence>
<comment type="caution">
    <text evidence="2">The sequence shown here is derived from an EMBL/GenBank/DDBJ whole genome shotgun (WGS) entry which is preliminary data.</text>
</comment>
<protein>
    <submittedName>
        <fullName evidence="2">HD domain-containing protein</fullName>
    </submittedName>
</protein>
<proteinExistence type="predicted"/>
<dbReference type="Gene3D" id="1.10.3210.10">
    <property type="entry name" value="Hypothetical protein af1432"/>
    <property type="match status" value="1"/>
</dbReference>
<accession>A0A931IUV8</accession>
<dbReference type="Pfam" id="PF13487">
    <property type="entry name" value="HD_5"/>
    <property type="match status" value="1"/>
</dbReference>
<feature type="domain" description="HD-GYP" evidence="1">
    <location>
        <begin position="23"/>
        <end position="218"/>
    </location>
</feature>
<dbReference type="SMART" id="SM00471">
    <property type="entry name" value="HDc"/>
    <property type="match status" value="1"/>
</dbReference>
<dbReference type="Proteomes" id="UP000620139">
    <property type="component" value="Unassembled WGS sequence"/>
</dbReference>
<keyword evidence="3" id="KW-1185">Reference proteome</keyword>
<dbReference type="CDD" id="cd00077">
    <property type="entry name" value="HDc"/>
    <property type="match status" value="1"/>
</dbReference>
<dbReference type="PANTHER" id="PTHR43155">
    <property type="entry name" value="CYCLIC DI-GMP PHOSPHODIESTERASE PA4108-RELATED"/>
    <property type="match status" value="1"/>
</dbReference>
<organism evidence="2 3">
    <name type="scientific">Inhella gelatinilytica</name>
    <dbReference type="NCBI Taxonomy" id="2795030"/>
    <lineage>
        <taxon>Bacteria</taxon>
        <taxon>Pseudomonadati</taxon>
        <taxon>Pseudomonadota</taxon>
        <taxon>Betaproteobacteria</taxon>
        <taxon>Burkholderiales</taxon>
        <taxon>Sphaerotilaceae</taxon>
        <taxon>Inhella</taxon>
    </lineage>
</organism>
<dbReference type="PROSITE" id="PS51832">
    <property type="entry name" value="HD_GYP"/>
    <property type="match status" value="1"/>
</dbReference>
<gene>
    <name evidence="2" type="ORF">I7X43_10085</name>
</gene>
<dbReference type="SUPFAM" id="SSF109604">
    <property type="entry name" value="HD-domain/PDEase-like"/>
    <property type="match status" value="1"/>
</dbReference>
<dbReference type="InterPro" id="IPR003607">
    <property type="entry name" value="HD/PDEase_dom"/>
</dbReference>
<dbReference type="PANTHER" id="PTHR43155:SF2">
    <property type="entry name" value="CYCLIC DI-GMP PHOSPHODIESTERASE PA4108"/>
    <property type="match status" value="1"/>
</dbReference>
<dbReference type="AlphaFoldDB" id="A0A931IUV8"/>
<dbReference type="GO" id="GO:0008081">
    <property type="term" value="F:phosphoric diester hydrolase activity"/>
    <property type="evidence" value="ECO:0007669"/>
    <property type="project" value="UniProtKB-ARBA"/>
</dbReference>
<evidence type="ECO:0000313" key="2">
    <source>
        <dbReference type="EMBL" id="MBH9553195.1"/>
    </source>
</evidence>
<reference evidence="2" key="1">
    <citation type="submission" date="2020-12" db="EMBL/GenBank/DDBJ databases">
        <title>The genome sequence of Inhella sp. 4Y17.</title>
        <authorList>
            <person name="Liu Y."/>
        </authorList>
    </citation>
    <scope>NUCLEOTIDE SEQUENCE</scope>
    <source>
        <strain evidence="2">4Y10</strain>
    </source>
</reference>
<sequence>MSASTPQSPTEAITQLQAQVARHRRELLASLLVAAWMVEARDPYTGGHLWRVARMTHGLALATGASPREASRMAMAGFLHDLGKVGISDAVLRKPGRLTDEEFAHIKTHPRVGARMVADHPLGPLVMGAIHHHHEMPNGRGYPGGLHGEDIPLDARLVGLCDAFDAMTSTRPYRAGMPIAKALAIIESELGQQFDAELGRAFVRLGREGAWDGIVGHSDEGTPLQHCPACGPTLVRTRQRQADEHSGCPGCAARFRWVLTEEGLQAQATDEQAAPEELEPGLDRAQIEDLVLAWADALEPAEGGVSPR</sequence>
<evidence type="ECO:0000313" key="3">
    <source>
        <dbReference type="Proteomes" id="UP000620139"/>
    </source>
</evidence>
<dbReference type="EMBL" id="JAEDAL010000004">
    <property type="protein sequence ID" value="MBH9553195.1"/>
    <property type="molecule type" value="Genomic_DNA"/>
</dbReference>
<dbReference type="InterPro" id="IPR037522">
    <property type="entry name" value="HD_GYP_dom"/>
</dbReference>
<name>A0A931IUV8_9BURK</name>